<gene>
    <name evidence="1" type="ORF">OMM_07561</name>
</gene>
<sequence length="225" mass="26006">MALNNQSLDVMKKDIQQNNRNEYQWIISVDPHGDIDSPFINTTATISWNPMTFSTKGQYILRSMMGEVLISNMRQTTEYQVTGNSYISFTILWQKNKTFDFHLKQGWNLISLPLITSNNDLKYLFPDYLAAFEYNNGGYKSVTIIIPGRGYWLKIPSQKIYSISGQEFPSYTINLTDGWHLIGGSYDEMIPDDMSINVIFRYVNGGYEQAYTLMPGFGYWIKIVE</sequence>
<evidence type="ECO:0000313" key="2">
    <source>
        <dbReference type="Proteomes" id="UP000189670"/>
    </source>
</evidence>
<proteinExistence type="predicted"/>
<reference evidence="2" key="1">
    <citation type="submission" date="2012-11" db="EMBL/GenBank/DDBJ databases">
        <authorList>
            <person name="Lucero-Rivera Y.E."/>
            <person name="Tovar-Ramirez D."/>
        </authorList>
    </citation>
    <scope>NUCLEOTIDE SEQUENCE [LARGE SCALE GENOMIC DNA]</scope>
    <source>
        <strain evidence="2">Araruama</strain>
    </source>
</reference>
<accession>A0A1V1PC12</accession>
<dbReference type="Proteomes" id="UP000189670">
    <property type="component" value="Unassembled WGS sequence"/>
</dbReference>
<dbReference type="EMBL" id="ATBP01000157">
    <property type="protein sequence ID" value="ETR72350.1"/>
    <property type="molecule type" value="Genomic_DNA"/>
</dbReference>
<evidence type="ECO:0000313" key="1">
    <source>
        <dbReference type="EMBL" id="ETR72350.1"/>
    </source>
</evidence>
<organism evidence="1 2">
    <name type="scientific">Candidatus Magnetoglobus multicellularis str. Araruama</name>
    <dbReference type="NCBI Taxonomy" id="890399"/>
    <lineage>
        <taxon>Bacteria</taxon>
        <taxon>Pseudomonadati</taxon>
        <taxon>Thermodesulfobacteriota</taxon>
        <taxon>Desulfobacteria</taxon>
        <taxon>Desulfobacterales</taxon>
        <taxon>Desulfobacteraceae</taxon>
        <taxon>Candidatus Magnetoglobus</taxon>
    </lineage>
</organism>
<name>A0A1V1PC12_9BACT</name>
<comment type="caution">
    <text evidence="1">The sequence shown here is derived from an EMBL/GenBank/DDBJ whole genome shotgun (WGS) entry which is preliminary data.</text>
</comment>
<dbReference type="AlphaFoldDB" id="A0A1V1PC12"/>
<protein>
    <submittedName>
        <fullName evidence="1">Uncharacterized protein</fullName>
    </submittedName>
</protein>